<dbReference type="InterPro" id="IPR002110">
    <property type="entry name" value="Ankyrin_rpt"/>
</dbReference>
<dbReference type="Pfam" id="PF12796">
    <property type="entry name" value="Ank_2"/>
    <property type="match status" value="3"/>
</dbReference>
<dbReference type="PROSITE" id="PS50088">
    <property type="entry name" value="ANK_REPEAT"/>
    <property type="match status" value="7"/>
</dbReference>
<dbReference type="InterPro" id="IPR036770">
    <property type="entry name" value="Ankyrin_rpt-contain_sf"/>
</dbReference>
<sequence length="532" mass="60296">MVDTNAVKQKIKELCRILFNGELRHDEGDVYGLTELQIAILLKVIEFVQVLVDEGADDILKTERGEIPLHFAARAKEEIYRLLLERESDVDAKVDQDGLTAMHIAIQKRYKRYEDIVQILADKSADVNLKTNRGETPLHIAAREGLQEIFRLLIKRGAYVDAEEDKYGLTAVHVAVQEGHNNIVQILIDQGANVNLKTKRGETPLHIAAREGLQEICRLLIKRGADVDAEDKFRVTALLDLIKDNGAKTALLFAARVGREDICRLLIEGGADVNEKDAFGVTALHLAAANGNIRIMEILLNSGVDIDSTDLRGNTALHVASGTDQDEAILTLIENGADVHIVNRNHETAFHVNYSQYRPEKLYKFTISQQHLLKMMIASFDEKNGNVVNLNITTDINGQSQLEKECKEEIKRMKSAKIKNTNLTFYDILTKRIDQIALYARSEDVILVLKGGIYQREFPTYEDIIKRRFNRGMVRKELLDEGVIFFRRYLSTDYDLLCIEKILNCLSHRDLTSLKSACKNVRCNEETKRETL</sequence>
<reference evidence="5" key="1">
    <citation type="submission" date="2025-08" db="UniProtKB">
        <authorList>
            <consortium name="RefSeq"/>
        </authorList>
    </citation>
    <scope>IDENTIFICATION</scope>
    <source>
        <tissue evidence="5">Whole body</tissue>
    </source>
</reference>
<dbReference type="SUPFAM" id="SSF48403">
    <property type="entry name" value="Ankyrin repeat"/>
    <property type="match status" value="1"/>
</dbReference>
<dbReference type="Proteomes" id="UP000694925">
    <property type="component" value="Unplaced"/>
</dbReference>
<dbReference type="PANTHER" id="PTHR24126:SF14">
    <property type="entry name" value="ANK_REP_REGION DOMAIN-CONTAINING PROTEIN"/>
    <property type="match status" value="1"/>
</dbReference>
<gene>
    <name evidence="5" type="primary">LOC108632948</name>
</gene>
<dbReference type="PRINTS" id="PR01415">
    <property type="entry name" value="ANKYRIN"/>
</dbReference>
<evidence type="ECO:0000256" key="3">
    <source>
        <dbReference type="PROSITE-ProRule" id="PRU00023"/>
    </source>
</evidence>
<evidence type="ECO:0000256" key="2">
    <source>
        <dbReference type="ARBA" id="ARBA00023043"/>
    </source>
</evidence>
<dbReference type="SMART" id="SM00248">
    <property type="entry name" value="ANK"/>
    <property type="match status" value="9"/>
</dbReference>
<organism evidence="4 5">
    <name type="scientific">Ceratina calcarata</name>
    <dbReference type="NCBI Taxonomy" id="156304"/>
    <lineage>
        <taxon>Eukaryota</taxon>
        <taxon>Metazoa</taxon>
        <taxon>Ecdysozoa</taxon>
        <taxon>Arthropoda</taxon>
        <taxon>Hexapoda</taxon>
        <taxon>Insecta</taxon>
        <taxon>Pterygota</taxon>
        <taxon>Neoptera</taxon>
        <taxon>Endopterygota</taxon>
        <taxon>Hymenoptera</taxon>
        <taxon>Apocrita</taxon>
        <taxon>Aculeata</taxon>
        <taxon>Apoidea</taxon>
        <taxon>Anthophila</taxon>
        <taxon>Apidae</taxon>
        <taxon>Ceratina</taxon>
        <taxon>Zadontomerus</taxon>
    </lineage>
</organism>
<keyword evidence="2 3" id="KW-0040">ANK repeat</keyword>
<keyword evidence="4" id="KW-1185">Reference proteome</keyword>
<feature type="repeat" description="ANK" evidence="3">
    <location>
        <begin position="167"/>
        <end position="199"/>
    </location>
</feature>
<dbReference type="KEGG" id="ccal:108632948"/>
<feature type="repeat" description="ANK" evidence="3">
    <location>
        <begin position="97"/>
        <end position="132"/>
    </location>
</feature>
<name>A0AAJ7RWP1_9HYME</name>
<evidence type="ECO:0000313" key="5">
    <source>
        <dbReference type="RefSeq" id="XP_026666668.1"/>
    </source>
</evidence>
<feature type="repeat" description="ANK" evidence="3">
    <location>
        <begin position="312"/>
        <end position="344"/>
    </location>
</feature>
<dbReference type="PROSITE" id="PS50297">
    <property type="entry name" value="ANK_REP_REGION"/>
    <property type="match status" value="7"/>
</dbReference>
<proteinExistence type="predicted"/>
<feature type="repeat" description="ANK" evidence="3">
    <location>
        <begin position="133"/>
        <end position="165"/>
    </location>
</feature>
<keyword evidence="1" id="KW-0677">Repeat</keyword>
<dbReference type="Gene3D" id="1.25.40.20">
    <property type="entry name" value="Ankyrin repeat-containing domain"/>
    <property type="match status" value="5"/>
</dbReference>
<protein>
    <submittedName>
        <fullName evidence="5">Serine/threonine-protein phosphatase 6 regulatory ankyrin repeat subunit C-like</fullName>
    </submittedName>
</protein>
<evidence type="ECO:0000313" key="4">
    <source>
        <dbReference type="Proteomes" id="UP000694925"/>
    </source>
</evidence>
<accession>A0AAJ7RWP1</accession>
<dbReference type="GeneID" id="108632948"/>
<feature type="repeat" description="ANK" evidence="3">
    <location>
        <begin position="246"/>
        <end position="278"/>
    </location>
</feature>
<evidence type="ECO:0000256" key="1">
    <source>
        <dbReference type="ARBA" id="ARBA00022737"/>
    </source>
</evidence>
<feature type="repeat" description="ANK" evidence="3">
    <location>
        <begin position="279"/>
        <end position="311"/>
    </location>
</feature>
<dbReference type="AlphaFoldDB" id="A0AAJ7RWP1"/>
<dbReference type="PANTHER" id="PTHR24126">
    <property type="entry name" value="ANKYRIN REPEAT, PH AND SEC7 DOMAIN CONTAINING PROTEIN SECG-RELATED"/>
    <property type="match status" value="1"/>
</dbReference>
<dbReference type="RefSeq" id="XP_026666668.1">
    <property type="nucleotide sequence ID" value="XM_026810867.1"/>
</dbReference>
<feature type="repeat" description="ANK" evidence="3">
    <location>
        <begin position="200"/>
        <end position="232"/>
    </location>
</feature>